<accession>A0ABR3PFF3</accession>
<name>A0ABR3PFF3_9PEZI</name>
<reference evidence="4 5" key="1">
    <citation type="submission" date="2024-07" db="EMBL/GenBank/DDBJ databases">
        <title>Draft sequence of the Neodothiora populina.</title>
        <authorList>
            <person name="Drown D.D."/>
            <person name="Schuette U.S."/>
            <person name="Buechlein A.B."/>
            <person name="Rusch D.R."/>
            <person name="Winton L.W."/>
            <person name="Adams G.A."/>
        </authorList>
    </citation>
    <scope>NUCLEOTIDE SEQUENCE [LARGE SCALE GENOMIC DNA]</scope>
    <source>
        <strain evidence="4 5">CPC 39397</strain>
    </source>
</reference>
<sequence>MNSNRDSLRVKMAVERAPLLENPWHDQPSVRPVTLYGHTRRSRSFLHYAVFTTLLIAAVCMYCLGLLPDGYSTLSAAERVLVKHPLIDGHNDLMILLRFANRDHIYTPEFKDKFENGGMLGHVDIPRLEAGRVGGSFWSAFVECPMNGSDFSDANYAPFVKATIEQIDLYHRLSALYPKYFTPAPNSQAAEQAFGSGRLISPLGIEGLHQIGNSISTLRLYHSLGVRYATLTWNCHNIYADAAMTSNVKGETGVSTPLWHGVSPAGRLLIREMNRLGMLVDLSHVSVNTMRDVLGAGHKAWNGSLAPPIFSHSSAYSICPHPRNVPDDVLHLVKERRGLVMVNFSPDFISCKPSNSSSGIPDFVDETSTLHQVARHIMYIGDLIGYDHVGLGTDYDGIPSTPRGLEDVSKFPDLVAHLLDLGVSEADAGKIVGRNLLRVWREADEVSERMKREGVLPLEDDVQIGAS</sequence>
<dbReference type="EMBL" id="JBFMKM010000008">
    <property type="protein sequence ID" value="KAL1304878.1"/>
    <property type="molecule type" value="Genomic_DNA"/>
</dbReference>
<dbReference type="Proteomes" id="UP001562354">
    <property type="component" value="Unassembled WGS sequence"/>
</dbReference>
<protein>
    <recommendedName>
        <fullName evidence="2">Dipeptidase</fullName>
        <ecNumber evidence="2">3.4.13.19</ecNumber>
    </recommendedName>
</protein>
<dbReference type="RefSeq" id="XP_069201152.1">
    <property type="nucleotide sequence ID" value="XM_069348466.1"/>
</dbReference>
<keyword evidence="1 2" id="KW-0224">Dipeptidase</keyword>
<evidence type="ECO:0000256" key="1">
    <source>
        <dbReference type="ARBA" id="ARBA00022997"/>
    </source>
</evidence>
<keyword evidence="2" id="KW-0645">Protease</keyword>
<keyword evidence="2" id="KW-0479">Metal-binding</keyword>
<proteinExistence type="inferred from homology"/>
<keyword evidence="3" id="KW-0812">Transmembrane</keyword>
<dbReference type="PANTHER" id="PTHR10443">
    <property type="entry name" value="MICROSOMAL DIPEPTIDASE"/>
    <property type="match status" value="1"/>
</dbReference>
<comment type="cofactor">
    <cofactor evidence="2">
        <name>Zn(2+)</name>
        <dbReference type="ChEBI" id="CHEBI:29105"/>
    </cofactor>
</comment>
<dbReference type="CDD" id="cd01301">
    <property type="entry name" value="rDP_like"/>
    <property type="match status" value="1"/>
</dbReference>
<comment type="catalytic activity">
    <reaction evidence="2">
        <text>an L-aminoacyl-L-amino acid + H2O = 2 an L-alpha-amino acid</text>
        <dbReference type="Rhea" id="RHEA:48940"/>
        <dbReference type="ChEBI" id="CHEBI:15377"/>
        <dbReference type="ChEBI" id="CHEBI:59869"/>
        <dbReference type="ChEBI" id="CHEBI:77460"/>
        <dbReference type="EC" id="3.4.13.19"/>
    </reaction>
</comment>
<keyword evidence="3" id="KW-1133">Transmembrane helix</keyword>
<dbReference type="InterPro" id="IPR032466">
    <property type="entry name" value="Metal_Hydrolase"/>
</dbReference>
<dbReference type="PROSITE" id="PS51365">
    <property type="entry name" value="RENAL_DIPEPTIDASE_2"/>
    <property type="match status" value="1"/>
</dbReference>
<comment type="caution">
    <text evidence="4">The sequence shown here is derived from an EMBL/GenBank/DDBJ whole genome shotgun (WGS) entry which is preliminary data.</text>
</comment>
<dbReference type="PANTHER" id="PTHR10443:SF12">
    <property type="entry name" value="DIPEPTIDASE"/>
    <property type="match status" value="1"/>
</dbReference>
<feature type="transmembrane region" description="Helical" evidence="3">
    <location>
        <begin position="45"/>
        <end position="67"/>
    </location>
</feature>
<dbReference type="Pfam" id="PF01244">
    <property type="entry name" value="Peptidase_M19"/>
    <property type="match status" value="1"/>
</dbReference>
<keyword evidence="2" id="KW-0862">Zinc</keyword>
<comment type="similarity">
    <text evidence="2">Belongs to the metallo-dependent hydrolases superfamily. Peptidase M19 family.</text>
</comment>
<evidence type="ECO:0000313" key="4">
    <source>
        <dbReference type="EMBL" id="KAL1304878.1"/>
    </source>
</evidence>
<keyword evidence="3" id="KW-0472">Membrane</keyword>
<dbReference type="Gene3D" id="3.20.20.140">
    <property type="entry name" value="Metal-dependent hydrolases"/>
    <property type="match status" value="1"/>
</dbReference>
<gene>
    <name evidence="4" type="ORF">AAFC00_003801</name>
</gene>
<dbReference type="InterPro" id="IPR008257">
    <property type="entry name" value="Pept_M19"/>
</dbReference>
<evidence type="ECO:0000256" key="2">
    <source>
        <dbReference type="RuleBase" id="RU341113"/>
    </source>
</evidence>
<dbReference type="GeneID" id="95977501"/>
<dbReference type="SUPFAM" id="SSF51556">
    <property type="entry name" value="Metallo-dependent hydrolases"/>
    <property type="match status" value="1"/>
</dbReference>
<dbReference type="EC" id="3.4.13.19" evidence="2"/>
<organism evidence="4 5">
    <name type="scientific">Neodothiora populina</name>
    <dbReference type="NCBI Taxonomy" id="2781224"/>
    <lineage>
        <taxon>Eukaryota</taxon>
        <taxon>Fungi</taxon>
        <taxon>Dikarya</taxon>
        <taxon>Ascomycota</taxon>
        <taxon>Pezizomycotina</taxon>
        <taxon>Dothideomycetes</taxon>
        <taxon>Dothideomycetidae</taxon>
        <taxon>Dothideales</taxon>
        <taxon>Dothioraceae</taxon>
        <taxon>Neodothiora</taxon>
    </lineage>
</organism>
<keyword evidence="2" id="KW-0482">Metalloprotease</keyword>
<keyword evidence="2" id="KW-0378">Hydrolase</keyword>
<evidence type="ECO:0000256" key="3">
    <source>
        <dbReference type="SAM" id="Phobius"/>
    </source>
</evidence>
<keyword evidence="5" id="KW-1185">Reference proteome</keyword>
<evidence type="ECO:0000313" key="5">
    <source>
        <dbReference type="Proteomes" id="UP001562354"/>
    </source>
</evidence>